<protein>
    <recommendedName>
        <fullName evidence="3">Recombination-associated protein RdgC</fullName>
    </recommendedName>
</protein>
<evidence type="ECO:0000256" key="4">
    <source>
        <dbReference type="ARBA" id="ARBA00022490"/>
    </source>
</evidence>
<dbReference type="Pfam" id="PF04381">
    <property type="entry name" value="RdgC"/>
    <property type="match status" value="1"/>
</dbReference>
<sequence>MWFSNAIIYRLTRDIEFNPETLEKQAAEFPYVECSSQSVQSFGWTKPLGTFGEMLTHVAGDAIFMCAMSETRAVPAQVLKKQWMTL</sequence>
<dbReference type="eggNOG" id="COG2974">
    <property type="taxonomic scope" value="Bacteria"/>
</dbReference>
<organism evidence="6 7">
    <name type="scientific">Photobacterium aphoticum</name>
    <dbReference type="NCBI Taxonomy" id="754436"/>
    <lineage>
        <taxon>Bacteria</taxon>
        <taxon>Pseudomonadati</taxon>
        <taxon>Pseudomonadota</taxon>
        <taxon>Gammaproteobacteria</taxon>
        <taxon>Vibrionales</taxon>
        <taxon>Vibrionaceae</taxon>
        <taxon>Photobacterium</taxon>
    </lineage>
</organism>
<evidence type="ECO:0000256" key="5">
    <source>
        <dbReference type="ARBA" id="ARBA00023172"/>
    </source>
</evidence>
<keyword evidence="4" id="KW-0963">Cytoplasm</keyword>
<accession>A0A090QXE9</accession>
<dbReference type="GO" id="GO:0043590">
    <property type="term" value="C:bacterial nucleoid"/>
    <property type="evidence" value="ECO:0007669"/>
    <property type="project" value="TreeGrafter"/>
</dbReference>
<dbReference type="PANTHER" id="PTHR38103:SF1">
    <property type="entry name" value="RECOMBINATION-ASSOCIATED PROTEIN RDGC"/>
    <property type="match status" value="1"/>
</dbReference>
<keyword evidence="5" id="KW-0233">DNA recombination</keyword>
<comment type="subcellular location">
    <subcellularLocation>
        <location evidence="1">Cytoplasm</location>
        <location evidence="1">Nucleoid</location>
    </subcellularLocation>
</comment>
<evidence type="ECO:0000256" key="1">
    <source>
        <dbReference type="ARBA" id="ARBA00004453"/>
    </source>
</evidence>
<comment type="caution">
    <text evidence="6">The sequence shown here is derived from an EMBL/GenBank/DDBJ whole genome shotgun (WGS) entry which is preliminary data.</text>
</comment>
<comment type="similarity">
    <text evidence="2">Belongs to the RdgC family.</text>
</comment>
<reference evidence="6 7" key="1">
    <citation type="journal article" date="2014" name="Genome Announc.">
        <title>Draft Genome Sequences of Two Vibrionaceae Species, Vibrio ponticus C121 and Photobacterium aphoticum C119, Isolated as Coral Reef Microbiota.</title>
        <authorList>
            <person name="Al-saari N."/>
            <person name="Meirelles P.M."/>
            <person name="Mino S."/>
            <person name="Suda W."/>
            <person name="Oshima K."/>
            <person name="Hattori M."/>
            <person name="Ohkuma M."/>
            <person name="Thompson F.L."/>
            <person name="Gomez-Gil B."/>
            <person name="Sawabe T."/>
            <person name="Sawabe T."/>
        </authorList>
    </citation>
    <scope>NUCLEOTIDE SEQUENCE [LARGE SCALE GENOMIC DNA]</scope>
    <source>
        <strain evidence="6 7">JCM 19237</strain>
    </source>
</reference>
<evidence type="ECO:0000313" key="6">
    <source>
        <dbReference type="EMBL" id="GAL07885.1"/>
    </source>
</evidence>
<dbReference type="PANTHER" id="PTHR38103">
    <property type="entry name" value="RECOMBINATION-ASSOCIATED PROTEIN RDGC"/>
    <property type="match status" value="1"/>
</dbReference>
<name>A0A090QXE9_9GAMM</name>
<evidence type="ECO:0000256" key="2">
    <source>
        <dbReference type="ARBA" id="ARBA00008657"/>
    </source>
</evidence>
<dbReference type="AlphaFoldDB" id="A0A090QXE9"/>
<evidence type="ECO:0000256" key="3">
    <source>
        <dbReference type="ARBA" id="ARBA00022296"/>
    </source>
</evidence>
<dbReference type="STRING" id="754436.JCM19237_265"/>
<dbReference type="Proteomes" id="UP000029227">
    <property type="component" value="Unassembled WGS sequence"/>
</dbReference>
<proteinExistence type="inferred from homology"/>
<gene>
    <name evidence="6" type="ORF">JCM19237_265</name>
</gene>
<evidence type="ECO:0000313" key="7">
    <source>
        <dbReference type="Proteomes" id="UP000029227"/>
    </source>
</evidence>
<dbReference type="InterPro" id="IPR007476">
    <property type="entry name" value="RdgC"/>
</dbReference>
<dbReference type="GO" id="GO:0006310">
    <property type="term" value="P:DNA recombination"/>
    <property type="evidence" value="ECO:0007669"/>
    <property type="project" value="UniProtKB-KW"/>
</dbReference>
<dbReference type="EMBL" id="BBMN01000020">
    <property type="protein sequence ID" value="GAL07885.1"/>
    <property type="molecule type" value="Genomic_DNA"/>
</dbReference>
<dbReference type="GO" id="GO:0003690">
    <property type="term" value="F:double-stranded DNA binding"/>
    <property type="evidence" value="ECO:0007669"/>
    <property type="project" value="TreeGrafter"/>
</dbReference>
<dbReference type="GO" id="GO:0000018">
    <property type="term" value="P:regulation of DNA recombination"/>
    <property type="evidence" value="ECO:0007669"/>
    <property type="project" value="TreeGrafter"/>
</dbReference>